<proteinExistence type="predicted"/>
<evidence type="ECO:0000313" key="2">
    <source>
        <dbReference type="Proteomes" id="UP000613011"/>
    </source>
</evidence>
<comment type="caution">
    <text evidence="1">The sequence shown here is derived from an EMBL/GenBank/DDBJ whole genome shotgun (WGS) entry which is preliminary data.</text>
</comment>
<dbReference type="EMBL" id="JAEQNA010000001">
    <property type="protein sequence ID" value="MBL0419154.1"/>
    <property type="molecule type" value="Genomic_DNA"/>
</dbReference>
<dbReference type="Gene3D" id="3.30.1460.10">
    <property type="match status" value="1"/>
</dbReference>
<organism evidence="1 2">
    <name type="scientific">Ramlibacter aurantiacus</name>
    <dbReference type="NCBI Taxonomy" id="2801330"/>
    <lineage>
        <taxon>Bacteria</taxon>
        <taxon>Pseudomonadati</taxon>
        <taxon>Pseudomonadota</taxon>
        <taxon>Betaproteobacteria</taxon>
        <taxon>Burkholderiales</taxon>
        <taxon>Comamonadaceae</taxon>
        <taxon>Ramlibacter</taxon>
    </lineage>
</organism>
<evidence type="ECO:0000313" key="1">
    <source>
        <dbReference type="EMBL" id="MBL0419154.1"/>
    </source>
</evidence>
<dbReference type="InterPro" id="IPR010261">
    <property type="entry name" value="Tir_chaperone"/>
</dbReference>
<reference evidence="1" key="1">
    <citation type="submission" date="2021-01" db="EMBL/GenBank/DDBJ databases">
        <title>Ramlibacter sp. strain AW1 16S ribosomal RNA gene Genome sequencing and assembly.</title>
        <authorList>
            <person name="Kang M."/>
        </authorList>
    </citation>
    <scope>NUCLEOTIDE SEQUENCE</scope>
    <source>
        <strain evidence="1">AW1</strain>
    </source>
</reference>
<dbReference type="Pfam" id="PF05932">
    <property type="entry name" value="CesT"/>
    <property type="match status" value="1"/>
</dbReference>
<dbReference type="AlphaFoldDB" id="A0A936ZCM3"/>
<gene>
    <name evidence="1" type="ORF">JI739_02225</name>
</gene>
<dbReference type="RefSeq" id="WP_201682206.1">
    <property type="nucleotide sequence ID" value="NZ_JAEQNA010000001.1"/>
</dbReference>
<keyword evidence="2" id="KW-1185">Reference proteome</keyword>
<dbReference type="Proteomes" id="UP000613011">
    <property type="component" value="Unassembled WGS sequence"/>
</dbReference>
<dbReference type="GO" id="GO:0030254">
    <property type="term" value="P:protein secretion by the type III secretion system"/>
    <property type="evidence" value="ECO:0007669"/>
    <property type="project" value="InterPro"/>
</dbReference>
<sequence length="153" mass="17089">MNIPEPIRHLIRHLGRHLGIRKLQPGPDGVVAVLVGDQVRLHILPKPIEREFLLFAVVGTLAPEPPLEQLACLLRANRFWRATGGATLSLDDEDPPRVVMAQRVSWHLAEAEFIDQVEEFVGWVSQWRKDLQKEGWKSADAQAPSPAPGAIYG</sequence>
<dbReference type="SUPFAM" id="SSF69635">
    <property type="entry name" value="Type III secretory system chaperone-like"/>
    <property type="match status" value="1"/>
</dbReference>
<name>A0A936ZCM3_9BURK</name>
<accession>A0A936ZCM3</accession>
<dbReference type="CDD" id="cd16364">
    <property type="entry name" value="T3SC_I-like"/>
    <property type="match status" value="1"/>
</dbReference>
<protein>
    <submittedName>
        <fullName evidence="1">Type III secretion system chaperone</fullName>
    </submittedName>
</protein>